<dbReference type="PANTHER" id="PTHR24257:SF17">
    <property type="match status" value="1"/>
</dbReference>
<evidence type="ECO:0000256" key="3">
    <source>
        <dbReference type="ARBA" id="ARBA00022729"/>
    </source>
</evidence>
<evidence type="ECO:0000313" key="13">
    <source>
        <dbReference type="RefSeq" id="XP_031575201.1"/>
    </source>
</evidence>
<feature type="domain" description="Peptidase S1" evidence="10">
    <location>
        <begin position="34"/>
        <end position="274"/>
    </location>
</feature>
<keyword evidence="3 9" id="KW-0732">Signal</keyword>
<name>A0A6P8J539_ACTTE</name>
<dbReference type="InterPro" id="IPR050850">
    <property type="entry name" value="Peptidase_S1_Elastase_sf"/>
</dbReference>
<feature type="chain" id="PRO_5028386888" evidence="9">
    <location>
        <begin position="24"/>
        <end position="326"/>
    </location>
</feature>
<evidence type="ECO:0000256" key="4">
    <source>
        <dbReference type="ARBA" id="ARBA00022801"/>
    </source>
</evidence>
<evidence type="ECO:0000313" key="12">
    <source>
        <dbReference type="Proteomes" id="UP000515163"/>
    </source>
</evidence>
<dbReference type="FunFam" id="2.40.10.10:FF:000120">
    <property type="entry name" value="Putative serine protease"/>
    <property type="match status" value="1"/>
</dbReference>
<keyword evidence="12" id="KW-1185">Reference proteome</keyword>
<accession>A0A6P8J539</accession>
<dbReference type="Proteomes" id="UP000515163">
    <property type="component" value="Unplaced"/>
</dbReference>
<dbReference type="PROSITE" id="PS50240">
    <property type="entry name" value="TRYPSIN_DOM"/>
    <property type="match status" value="1"/>
</dbReference>
<evidence type="ECO:0000256" key="2">
    <source>
        <dbReference type="ARBA" id="ARBA00022670"/>
    </source>
</evidence>
<sequence length="326" mass="36469">MKKLIFPFILLIAISAELQTVAGRRCGNRQISRVIGGYNAARWPWQAELLKKSKDGSFRHLCGASLINDQWVVTATHCLFANPSPQMYKVKLGEYDRYLPEPSEQVFDVTAVRLHQDFLTNKEYGYDIAVVKLSRKVNMTGSVRPICLPPPHQRIAVGTMCYLTGWGRTSYASGSARILQEVQLPIVSFADCLRGNGHLHFVDNYTMVCAGFGGNSIVSGCNGDSGGPLVCNEGGRWTLRGVVSWGDHKCAAGTTYSVFARVSSFVHWIMNKMMSPTPVFYACQDSHWYCAQWVKKNVCFSYYYKNILKKYCPVSCGYCNSSVITR</sequence>
<dbReference type="GO" id="GO:0090729">
    <property type="term" value="F:toxin activity"/>
    <property type="evidence" value="ECO:0007669"/>
    <property type="project" value="UniProtKB-KW"/>
</dbReference>
<protein>
    <submittedName>
        <fullName evidence="13">Elastase-1-like</fullName>
    </submittedName>
</protein>
<keyword evidence="6" id="KW-1015">Disulfide bond</keyword>
<feature type="domain" description="ShKT" evidence="11">
    <location>
        <begin position="283"/>
        <end position="319"/>
    </location>
</feature>
<dbReference type="SUPFAM" id="SSF50494">
    <property type="entry name" value="Trypsin-like serine proteases"/>
    <property type="match status" value="1"/>
</dbReference>
<dbReference type="InterPro" id="IPR033116">
    <property type="entry name" value="TRYPSIN_SER"/>
</dbReference>
<evidence type="ECO:0000256" key="6">
    <source>
        <dbReference type="ARBA" id="ARBA00023157"/>
    </source>
</evidence>
<dbReference type="InterPro" id="IPR003582">
    <property type="entry name" value="ShKT_dom"/>
</dbReference>
<evidence type="ECO:0000259" key="10">
    <source>
        <dbReference type="PROSITE" id="PS50240"/>
    </source>
</evidence>
<dbReference type="GO" id="GO:0005615">
    <property type="term" value="C:extracellular space"/>
    <property type="evidence" value="ECO:0007669"/>
    <property type="project" value="TreeGrafter"/>
</dbReference>
<dbReference type="OrthoDB" id="10061449at2759"/>
<proteinExistence type="predicted"/>
<comment type="caution">
    <text evidence="7">Lacks conserved residue(s) required for the propagation of feature annotation.</text>
</comment>
<dbReference type="RefSeq" id="XP_031575201.1">
    <property type="nucleotide sequence ID" value="XM_031719341.1"/>
</dbReference>
<dbReference type="PROSITE" id="PS00134">
    <property type="entry name" value="TRYPSIN_HIS"/>
    <property type="match status" value="1"/>
</dbReference>
<dbReference type="GO" id="GO:0004252">
    <property type="term" value="F:serine-type endopeptidase activity"/>
    <property type="evidence" value="ECO:0007669"/>
    <property type="project" value="InterPro"/>
</dbReference>
<dbReference type="InterPro" id="IPR001314">
    <property type="entry name" value="Peptidase_S1A"/>
</dbReference>
<organism evidence="12 13">
    <name type="scientific">Actinia tenebrosa</name>
    <name type="common">Australian red waratah sea anemone</name>
    <dbReference type="NCBI Taxonomy" id="6105"/>
    <lineage>
        <taxon>Eukaryota</taxon>
        <taxon>Metazoa</taxon>
        <taxon>Cnidaria</taxon>
        <taxon>Anthozoa</taxon>
        <taxon>Hexacorallia</taxon>
        <taxon>Actiniaria</taxon>
        <taxon>Actiniidae</taxon>
        <taxon>Actinia</taxon>
    </lineage>
</organism>
<evidence type="ECO:0000256" key="1">
    <source>
        <dbReference type="ARBA" id="ARBA00022656"/>
    </source>
</evidence>
<evidence type="ECO:0000256" key="5">
    <source>
        <dbReference type="ARBA" id="ARBA00022825"/>
    </source>
</evidence>
<dbReference type="InterPro" id="IPR018114">
    <property type="entry name" value="TRYPSIN_HIS"/>
</dbReference>
<dbReference type="PROSITE" id="PS51670">
    <property type="entry name" value="SHKT"/>
    <property type="match status" value="1"/>
</dbReference>
<keyword evidence="4 8" id="KW-0378">Hydrolase</keyword>
<dbReference type="InterPro" id="IPR001254">
    <property type="entry name" value="Trypsin_dom"/>
</dbReference>
<dbReference type="GeneID" id="116308834"/>
<dbReference type="SMART" id="SM00254">
    <property type="entry name" value="ShKT"/>
    <property type="match status" value="1"/>
</dbReference>
<dbReference type="KEGG" id="aten:116308834"/>
<evidence type="ECO:0000256" key="8">
    <source>
        <dbReference type="RuleBase" id="RU363034"/>
    </source>
</evidence>
<feature type="signal peptide" evidence="9">
    <location>
        <begin position="1"/>
        <end position="23"/>
    </location>
</feature>
<dbReference type="Pfam" id="PF00089">
    <property type="entry name" value="Trypsin"/>
    <property type="match status" value="1"/>
</dbReference>
<dbReference type="SMART" id="SM00020">
    <property type="entry name" value="Tryp_SPc"/>
    <property type="match status" value="1"/>
</dbReference>
<dbReference type="InterPro" id="IPR043504">
    <property type="entry name" value="Peptidase_S1_PA_chymotrypsin"/>
</dbReference>
<dbReference type="GO" id="GO:0006508">
    <property type="term" value="P:proteolysis"/>
    <property type="evidence" value="ECO:0007669"/>
    <property type="project" value="UniProtKB-KW"/>
</dbReference>
<evidence type="ECO:0000256" key="9">
    <source>
        <dbReference type="SAM" id="SignalP"/>
    </source>
</evidence>
<dbReference type="Gene3D" id="1.10.10.1940">
    <property type="match status" value="1"/>
</dbReference>
<dbReference type="PROSITE" id="PS00135">
    <property type="entry name" value="TRYPSIN_SER"/>
    <property type="match status" value="1"/>
</dbReference>
<keyword evidence="2 8" id="KW-0645">Protease</keyword>
<dbReference type="PRINTS" id="PR00722">
    <property type="entry name" value="CHYMOTRYPSIN"/>
</dbReference>
<dbReference type="AlphaFoldDB" id="A0A6P8J539"/>
<dbReference type="FunCoup" id="A0A6P8J539">
    <property type="interactions" value="181"/>
</dbReference>
<evidence type="ECO:0000256" key="7">
    <source>
        <dbReference type="PROSITE-ProRule" id="PRU01005"/>
    </source>
</evidence>
<dbReference type="CDD" id="cd00190">
    <property type="entry name" value="Tryp_SPc"/>
    <property type="match status" value="1"/>
</dbReference>
<dbReference type="InParanoid" id="A0A6P8J539"/>
<evidence type="ECO:0000259" key="11">
    <source>
        <dbReference type="PROSITE" id="PS51670"/>
    </source>
</evidence>
<dbReference type="Pfam" id="PF01549">
    <property type="entry name" value="ShK"/>
    <property type="match status" value="1"/>
</dbReference>
<keyword evidence="1" id="KW-0800">Toxin</keyword>
<keyword evidence="5 8" id="KW-0720">Serine protease</keyword>
<dbReference type="InterPro" id="IPR009003">
    <property type="entry name" value="Peptidase_S1_PA"/>
</dbReference>
<reference evidence="13" key="1">
    <citation type="submission" date="2025-08" db="UniProtKB">
        <authorList>
            <consortium name="RefSeq"/>
        </authorList>
    </citation>
    <scope>IDENTIFICATION</scope>
</reference>
<dbReference type="Gene3D" id="2.40.10.10">
    <property type="entry name" value="Trypsin-like serine proteases"/>
    <property type="match status" value="1"/>
</dbReference>
<gene>
    <name evidence="13" type="primary">LOC116308834</name>
</gene>
<dbReference type="PANTHER" id="PTHR24257">
    <property type="entry name" value="CHYMOTRYPSIN-LIKE ELASTASE FAMILY MEMBER"/>
    <property type="match status" value="1"/>
</dbReference>